<dbReference type="Proteomes" id="UP001275084">
    <property type="component" value="Unassembled WGS sequence"/>
</dbReference>
<dbReference type="AlphaFoldDB" id="A0AAJ0HD33"/>
<feature type="domain" description="DJ-1/PfpI" evidence="2">
    <location>
        <begin position="102"/>
        <end position="218"/>
    </location>
</feature>
<dbReference type="InterPro" id="IPR029062">
    <property type="entry name" value="Class_I_gatase-like"/>
</dbReference>
<evidence type="ECO:0000313" key="3">
    <source>
        <dbReference type="EMBL" id="KAK3347291.1"/>
    </source>
</evidence>
<name>A0AAJ0HD33_9PEZI</name>
<evidence type="ECO:0000256" key="1">
    <source>
        <dbReference type="SAM" id="SignalP"/>
    </source>
</evidence>
<feature type="chain" id="PRO_5042484926" evidence="1">
    <location>
        <begin position="22"/>
        <end position="301"/>
    </location>
</feature>
<dbReference type="InterPro" id="IPR002818">
    <property type="entry name" value="DJ-1/PfpI"/>
</dbReference>
<keyword evidence="3" id="KW-0315">Glutamine amidotransferase</keyword>
<dbReference type="PANTHER" id="PTHR43130">
    <property type="entry name" value="ARAC-FAMILY TRANSCRIPTIONAL REGULATOR"/>
    <property type="match status" value="1"/>
</dbReference>
<sequence length="301" mass="32359">MRNAAAAIVGLSLLLSRNVKAQTYDAGRALSIGIVLFPGFQPLDVIGPLDIIQILSGSHNMTLSMIWKETGPVWARAPPRKTPPPANPSLPPAVYPVQAPHIVATHTFDNTPPLDILLVPGGMGNRVLHENNDTVIEDFVAARYGELQYLLSVCTGAASLAKSGLLNGRHATTNKAAWAWATQFGDGVEWVPTARWTEDGNIWTSSGVSAGIDMTYAFFRMLLGEAAVDPIINAMEYTPHTDRHWDPYSVVHHVPGADTSRPLGDCVGPAGYEYECPRKNITGAPARILASAIKELPPVAK</sequence>
<dbReference type="EMBL" id="JAUIQD010000006">
    <property type="protein sequence ID" value="KAK3347291.1"/>
    <property type="molecule type" value="Genomic_DNA"/>
</dbReference>
<dbReference type="Gene3D" id="3.40.50.880">
    <property type="match status" value="1"/>
</dbReference>
<keyword evidence="1" id="KW-0732">Signal</keyword>
<accession>A0AAJ0HD33</accession>
<protein>
    <submittedName>
        <fullName evidence="3">Class I glutamine amidotransferase-like protein</fullName>
    </submittedName>
</protein>
<dbReference type="CDD" id="cd03139">
    <property type="entry name" value="GATase1_PfpI_2"/>
    <property type="match status" value="1"/>
</dbReference>
<proteinExistence type="predicted"/>
<feature type="signal peptide" evidence="1">
    <location>
        <begin position="1"/>
        <end position="21"/>
    </location>
</feature>
<organism evidence="3 4">
    <name type="scientific">Lasiosphaeria hispida</name>
    <dbReference type="NCBI Taxonomy" id="260671"/>
    <lineage>
        <taxon>Eukaryota</taxon>
        <taxon>Fungi</taxon>
        <taxon>Dikarya</taxon>
        <taxon>Ascomycota</taxon>
        <taxon>Pezizomycotina</taxon>
        <taxon>Sordariomycetes</taxon>
        <taxon>Sordariomycetidae</taxon>
        <taxon>Sordariales</taxon>
        <taxon>Lasiosphaeriaceae</taxon>
        <taxon>Lasiosphaeria</taxon>
    </lineage>
</organism>
<dbReference type="InterPro" id="IPR052158">
    <property type="entry name" value="INH-QAR"/>
</dbReference>
<dbReference type="PANTHER" id="PTHR43130:SF15">
    <property type="entry name" value="THIJ_PFPI FAMILY PROTEIN (AFU_ORTHOLOGUE AFUA_5G14240)"/>
    <property type="match status" value="1"/>
</dbReference>
<comment type="caution">
    <text evidence="3">The sequence shown here is derived from an EMBL/GenBank/DDBJ whole genome shotgun (WGS) entry which is preliminary data.</text>
</comment>
<reference evidence="3" key="1">
    <citation type="journal article" date="2023" name="Mol. Phylogenet. Evol.">
        <title>Genome-scale phylogeny and comparative genomics of the fungal order Sordariales.</title>
        <authorList>
            <person name="Hensen N."/>
            <person name="Bonometti L."/>
            <person name="Westerberg I."/>
            <person name="Brannstrom I.O."/>
            <person name="Guillou S."/>
            <person name="Cros-Aarteil S."/>
            <person name="Calhoun S."/>
            <person name="Haridas S."/>
            <person name="Kuo A."/>
            <person name="Mondo S."/>
            <person name="Pangilinan J."/>
            <person name="Riley R."/>
            <person name="LaButti K."/>
            <person name="Andreopoulos B."/>
            <person name="Lipzen A."/>
            <person name="Chen C."/>
            <person name="Yan M."/>
            <person name="Daum C."/>
            <person name="Ng V."/>
            <person name="Clum A."/>
            <person name="Steindorff A."/>
            <person name="Ohm R.A."/>
            <person name="Martin F."/>
            <person name="Silar P."/>
            <person name="Natvig D.O."/>
            <person name="Lalanne C."/>
            <person name="Gautier V."/>
            <person name="Ament-Velasquez S.L."/>
            <person name="Kruys A."/>
            <person name="Hutchinson M.I."/>
            <person name="Powell A.J."/>
            <person name="Barry K."/>
            <person name="Miller A.N."/>
            <person name="Grigoriev I.V."/>
            <person name="Debuchy R."/>
            <person name="Gladieux P."/>
            <person name="Hiltunen Thoren M."/>
            <person name="Johannesson H."/>
        </authorList>
    </citation>
    <scope>NUCLEOTIDE SEQUENCE</scope>
    <source>
        <strain evidence="3">CBS 955.72</strain>
    </source>
</reference>
<dbReference type="SUPFAM" id="SSF52317">
    <property type="entry name" value="Class I glutamine amidotransferase-like"/>
    <property type="match status" value="1"/>
</dbReference>
<gene>
    <name evidence="3" type="ORF">B0T25DRAFT_460492</name>
</gene>
<evidence type="ECO:0000313" key="4">
    <source>
        <dbReference type="Proteomes" id="UP001275084"/>
    </source>
</evidence>
<evidence type="ECO:0000259" key="2">
    <source>
        <dbReference type="Pfam" id="PF01965"/>
    </source>
</evidence>
<dbReference type="Pfam" id="PF01965">
    <property type="entry name" value="DJ-1_PfpI"/>
    <property type="match status" value="1"/>
</dbReference>
<reference evidence="3" key="2">
    <citation type="submission" date="2023-06" db="EMBL/GenBank/DDBJ databases">
        <authorList>
            <consortium name="Lawrence Berkeley National Laboratory"/>
            <person name="Haridas S."/>
            <person name="Hensen N."/>
            <person name="Bonometti L."/>
            <person name="Westerberg I."/>
            <person name="Brannstrom I.O."/>
            <person name="Guillou S."/>
            <person name="Cros-Aarteil S."/>
            <person name="Calhoun S."/>
            <person name="Kuo A."/>
            <person name="Mondo S."/>
            <person name="Pangilinan J."/>
            <person name="Riley R."/>
            <person name="Labutti K."/>
            <person name="Andreopoulos B."/>
            <person name="Lipzen A."/>
            <person name="Chen C."/>
            <person name="Yanf M."/>
            <person name="Daum C."/>
            <person name="Ng V."/>
            <person name="Clum A."/>
            <person name="Steindorff A."/>
            <person name="Ohm R."/>
            <person name="Martin F."/>
            <person name="Silar P."/>
            <person name="Natvig D."/>
            <person name="Lalanne C."/>
            <person name="Gautier V."/>
            <person name="Ament-Velasquez S.L."/>
            <person name="Kruys A."/>
            <person name="Hutchinson M.I."/>
            <person name="Powell A.J."/>
            <person name="Barry K."/>
            <person name="Miller A.N."/>
            <person name="Grigoriev I.V."/>
            <person name="Debuchy R."/>
            <person name="Gladieux P."/>
            <person name="Thoren M.H."/>
            <person name="Johannesson H."/>
        </authorList>
    </citation>
    <scope>NUCLEOTIDE SEQUENCE</scope>
    <source>
        <strain evidence="3">CBS 955.72</strain>
    </source>
</reference>
<keyword evidence="4" id="KW-1185">Reference proteome</keyword>